<name>A0A9W7YFI9_9FUNG</name>
<feature type="region of interest" description="Disordered" evidence="1">
    <location>
        <begin position="361"/>
        <end position="410"/>
    </location>
</feature>
<feature type="non-terminal residue" evidence="2">
    <location>
        <position position="1059"/>
    </location>
</feature>
<dbReference type="EMBL" id="JANBOI010000229">
    <property type="protein sequence ID" value="KAJ1732393.1"/>
    <property type="molecule type" value="Genomic_DNA"/>
</dbReference>
<feature type="compositionally biased region" description="Low complexity" evidence="1">
    <location>
        <begin position="872"/>
        <end position="890"/>
    </location>
</feature>
<feature type="compositionally biased region" description="Gly residues" evidence="1">
    <location>
        <begin position="1030"/>
        <end position="1043"/>
    </location>
</feature>
<keyword evidence="3" id="KW-1185">Reference proteome</keyword>
<feature type="compositionally biased region" description="Acidic residues" evidence="1">
    <location>
        <begin position="791"/>
        <end position="814"/>
    </location>
</feature>
<feature type="compositionally biased region" description="Low complexity" evidence="1">
    <location>
        <begin position="63"/>
        <end position="80"/>
    </location>
</feature>
<organism evidence="2 3">
    <name type="scientific">Coemansia biformis</name>
    <dbReference type="NCBI Taxonomy" id="1286918"/>
    <lineage>
        <taxon>Eukaryota</taxon>
        <taxon>Fungi</taxon>
        <taxon>Fungi incertae sedis</taxon>
        <taxon>Zoopagomycota</taxon>
        <taxon>Kickxellomycotina</taxon>
        <taxon>Kickxellomycetes</taxon>
        <taxon>Kickxellales</taxon>
        <taxon>Kickxellaceae</taxon>
        <taxon>Coemansia</taxon>
    </lineage>
</organism>
<dbReference type="OrthoDB" id="1923159at2759"/>
<accession>A0A9W7YFI9</accession>
<sequence>MLATFKPTIPPTGIPVFSPAAAATKGPRLIYRFGNTLKASTSPAAPLTAAPLTAAPRSSKSVDAPASPPASSSPSDGPAAGEDDSSCSDDEISDVLDETEIQLIEAMEDTRIAGPKSRGPAAPAASPPSSAMLLPRRPLCWVGPGESAAAPRASFAESLKERFAAPRTASPTTATTAAAGNAPILRASGAGISSLRAPGTGIPSLRAATNDKSRARTDDCVRTNSARAHVAADTKPEEASAAPRPVSPAPESRPPADTAAETTGAPGIADEAGGNACLGAGASTGADAEDVPPPAAQPDAVEFVAPGVAKQTATSLLRRVLDIDSPTIQQKMVEFLLIDGVIASLIGFITHCQGSIYSPSPDALSAPGSPLPQRGAAGGDGSTSPAASGRCEPASPAANSEHQLGVIQEAERRRQRRLRLMRQRGRSAGLAEADLRRAFNAVNMLTSRDQHARRVVEAKLSVIVPCLMAVFHVDSHGSFHHVCMLLEHCFAMSPLKTTRLLLYQQNPPSRWWQHSESVAKGHAPICDILPYLSEPCVQRLFLKAEFGVWSGRLMVSLNLSPNDAVVVSDELSRIGLGPVASALGSAPADDSATGKAQSQQRSKAMQLVRNRFQQLNRGGFLAQAFELVEDPDPETSESVAEFLAFMINDCSTFYGFNILFKPIYDSELPVRRLAQLIVNSPAQRLTPQAKSATRLLHALLSKTSCQYGLRTREAQGIRDHELHPRGSQVLVHVGHAARSALESFLPGLFATVAGQQENIDLTSHSACNRRASAESLQLPEYDEADRELDVDLTEAESSDSESSEASADSDDEPEMPTLDLGERQQPLPPLTASSAVEQSSGSDSDSDDGCKDADLRSSAAALLQATYPESIASGSVSSSLSPSSTLSASPMAIASSTPERPLDTRATERLDAEDLDLLATLPKPDLSRLNLLQICTEVLRECEDVDEIVGWIDLRVWRALGTWFLNHPHNNMLHMSVYQLLSMVSLEAVRLRKARRERMGSGLRAAQHPPATAKPPMTGYMRLRKRHGLGGDGSGSGSGGHGGSSMSAVEASDYLSADA</sequence>
<evidence type="ECO:0000256" key="1">
    <source>
        <dbReference type="SAM" id="MobiDB-lite"/>
    </source>
</evidence>
<dbReference type="PANTHER" id="PTHR48125:SF10">
    <property type="entry name" value="OS12G0136300 PROTEIN"/>
    <property type="match status" value="1"/>
</dbReference>
<evidence type="ECO:0000313" key="3">
    <source>
        <dbReference type="Proteomes" id="UP001143981"/>
    </source>
</evidence>
<reference evidence="2" key="1">
    <citation type="submission" date="2022-07" db="EMBL/GenBank/DDBJ databases">
        <title>Phylogenomic reconstructions and comparative analyses of Kickxellomycotina fungi.</title>
        <authorList>
            <person name="Reynolds N.K."/>
            <person name="Stajich J.E."/>
            <person name="Barry K."/>
            <person name="Grigoriev I.V."/>
            <person name="Crous P."/>
            <person name="Smith M.E."/>
        </authorList>
    </citation>
    <scope>NUCLEOTIDE SEQUENCE</scope>
    <source>
        <strain evidence="2">BCRC 34381</strain>
    </source>
</reference>
<feature type="region of interest" description="Disordered" evidence="1">
    <location>
        <begin position="999"/>
        <end position="1018"/>
    </location>
</feature>
<feature type="compositionally biased region" description="Acidic residues" evidence="1">
    <location>
        <begin position="81"/>
        <end position="90"/>
    </location>
</feature>
<dbReference type="Proteomes" id="UP001143981">
    <property type="component" value="Unassembled WGS sequence"/>
</dbReference>
<proteinExistence type="predicted"/>
<protein>
    <submittedName>
        <fullName evidence="2">Uncharacterized protein</fullName>
    </submittedName>
</protein>
<feature type="compositionally biased region" description="Basic and acidic residues" evidence="1">
    <location>
        <begin position="209"/>
        <end position="221"/>
    </location>
</feature>
<evidence type="ECO:0000313" key="2">
    <source>
        <dbReference type="EMBL" id="KAJ1732393.1"/>
    </source>
</evidence>
<feature type="region of interest" description="Disordered" evidence="1">
    <location>
        <begin position="192"/>
        <end position="294"/>
    </location>
</feature>
<feature type="region of interest" description="Disordered" evidence="1">
    <location>
        <begin position="791"/>
        <end position="853"/>
    </location>
</feature>
<feature type="region of interest" description="Disordered" evidence="1">
    <location>
        <begin position="110"/>
        <end position="133"/>
    </location>
</feature>
<comment type="caution">
    <text evidence="2">The sequence shown here is derived from an EMBL/GenBank/DDBJ whole genome shotgun (WGS) entry which is preliminary data.</text>
</comment>
<gene>
    <name evidence="2" type="ORF">LPJ61_002063</name>
</gene>
<feature type="region of interest" description="Disordered" evidence="1">
    <location>
        <begin position="1023"/>
        <end position="1059"/>
    </location>
</feature>
<feature type="compositionally biased region" description="Low complexity" evidence="1">
    <location>
        <begin position="113"/>
        <end position="133"/>
    </location>
</feature>
<feature type="region of interest" description="Disordered" evidence="1">
    <location>
        <begin position="872"/>
        <end position="902"/>
    </location>
</feature>
<dbReference type="AlphaFoldDB" id="A0A9W7YFI9"/>
<feature type="region of interest" description="Disordered" evidence="1">
    <location>
        <begin position="52"/>
        <end position="90"/>
    </location>
</feature>
<dbReference type="PANTHER" id="PTHR48125">
    <property type="entry name" value="LP07818P1"/>
    <property type="match status" value="1"/>
</dbReference>